<evidence type="ECO:0000313" key="8">
    <source>
        <dbReference type="Proteomes" id="UP000243793"/>
    </source>
</evidence>
<dbReference type="Pfam" id="PF06305">
    <property type="entry name" value="LapA_dom"/>
    <property type="match status" value="1"/>
</dbReference>
<dbReference type="OrthoDB" id="7064015at2"/>
<keyword evidence="3 5" id="KW-1133">Transmembrane helix</keyword>
<protein>
    <recommendedName>
        <fullName evidence="5">Probable lipopolysaccharide assembly protein A</fullName>
    </recommendedName>
</protein>
<keyword evidence="2 5" id="KW-0812">Transmembrane</keyword>
<dbReference type="GO" id="GO:0005886">
    <property type="term" value="C:plasma membrane"/>
    <property type="evidence" value="ECO:0007669"/>
    <property type="project" value="UniProtKB-SubCell"/>
</dbReference>
<evidence type="ECO:0000256" key="3">
    <source>
        <dbReference type="ARBA" id="ARBA00022989"/>
    </source>
</evidence>
<evidence type="ECO:0000256" key="5">
    <source>
        <dbReference type="HAMAP-Rule" id="MF_01948"/>
    </source>
</evidence>
<dbReference type="RefSeq" id="WP_086962593.1">
    <property type="nucleotide sequence ID" value="NZ_CP021376.1"/>
</dbReference>
<reference evidence="8" key="1">
    <citation type="submission" date="2017-05" db="EMBL/GenBank/DDBJ databases">
        <authorList>
            <person name="Sung H."/>
        </authorList>
    </citation>
    <scope>NUCLEOTIDE SEQUENCE [LARGE SCALE GENOMIC DNA]</scope>
    <source>
        <strain evidence="8">AMac2203</strain>
    </source>
</reference>
<dbReference type="GO" id="GO:0008653">
    <property type="term" value="P:lipopolysaccharide metabolic process"/>
    <property type="evidence" value="ECO:0007669"/>
    <property type="project" value="InterPro"/>
</dbReference>
<evidence type="ECO:0000256" key="4">
    <source>
        <dbReference type="ARBA" id="ARBA00023136"/>
    </source>
</evidence>
<comment type="similarity">
    <text evidence="5">Belongs to the LapA family.</text>
</comment>
<comment type="subcellular location">
    <subcellularLocation>
        <location evidence="5">Cell inner membrane</location>
        <topology evidence="5">Single-pass membrane protein</topology>
    </subcellularLocation>
</comment>
<name>A0A1Y0CUW3_9GAMM</name>
<feature type="coiled-coil region" evidence="5">
    <location>
        <begin position="64"/>
        <end position="91"/>
    </location>
</feature>
<dbReference type="AlphaFoldDB" id="A0A1Y0CUW3"/>
<sequence>MKIIIGLIILAILFAVGITLGTQNDQLVHVNYLLAQGEYRLSSLLAIIFVAGFVVGWLVFSFVLLRLKMSNRGLNKKVERQQRELTELRALPLKD</sequence>
<keyword evidence="1 5" id="KW-1003">Cell membrane</keyword>
<proteinExistence type="inferred from homology"/>
<evidence type="ECO:0000256" key="2">
    <source>
        <dbReference type="ARBA" id="ARBA00022692"/>
    </source>
</evidence>
<evidence type="ECO:0000259" key="6">
    <source>
        <dbReference type="Pfam" id="PF06305"/>
    </source>
</evidence>
<keyword evidence="8" id="KW-1185">Reference proteome</keyword>
<dbReference type="InterPro" id="IPR032906">
    <property type="entry name" value="LapA"/>
</dbReference>
<accession>A0A1Y0CUW3</accession>
<feature type="transmembrane region" description="Helical" evidence="5">
    <location>
        <begin position="45"/>
        <end position="67"/>
    </location>
</feature>
<organism evidence="7 8">
    <name type="scientific">Oceanisphaera avium</name>
    <dbReference type="NCBI Taxonomy" id="1903694"/>
    <lineage>
        <taxon>Bacteria</taxon>
        <taxon>Pseudomonadati</taxon>
        <taxon>Pseudomonadota</taxon>
        <taxon>Gammaproteobacteria</taxon>
        <taxon>Aeromonadales</taxon>
        <taxon>Aeromonadaceae</taxon>
        <taxon>Oceanisphaera</taxon>
    </lineage>
</organism>
<evidence type="ECO:0000313" key="7">
    <source>
        <dbReference type="EMBL" id="ART79130.1"/>
    </source>
</evidence>
<gene>
    <name evidence="5" type="primary">lapA</name>
    <name evidence="7" type="ORF">CBP12_02365</name>
</gene>
<dbReference type="KEGG" id="ocm:CBP12_02365"/>
<dbReference type="Proteomes" id="UP000243793">
    <property type="component" value="Chromosome"/>
</dbReference>
<dbReference type="EMBL" id="CP021376">
    <property type="protein sequence ID" value="ART79130.1"/>
    <property type="molecule type" value="Genomic_DNA"/>
</dbReference>
<dbReference type="InterPro" id="IPR010445">
    <property type="entry name" value="LapA_dom"/>
</dbReference>
<feature type="domain" description="Lipopolysaccharide assembly protein A" evidence="6">
    <location>
        <begin position="23"/>
        <end position="85"/>
    </location>
</feature>
<keyword evidence="4 5" id="KW-0472">Membrane</keyword>
<dbReference type="HAMAP" id="MF_01948">
    <property type="entry name" value="LPS_assembly_LapA"/>
    <property type="match status" value="1"/>
</dbReference>
<evidence type="ECO:0000256" key="1">
    <source>
        <dbReference type="ARBA" id="ARBA00022475"/>
    </source>
</evidence>
<comment type="caution">
    <text evidence="5">Lacks conserved residue(s) required for the propagation of feature annotation.</text>
</comment>
<comment type="function">
    <text evidence="5">Involved in the assembly of lipopolysaccharide (LPS).</text>
</comment>
<keyword evidence="5" id="KW-0997">Cell inner membrane</keyword>
<keyword evidence="5" id="KW-0175">Coiled coil</keyword>